<evidence type="ECO:0000256" key="3">
    <source>
        <dbReference type="ARBA" id="ARBA00023015"/>
    </source>
</evidence>
<dbReference type="GO" id="GO:0010597">
    <property type="term" value="P:green leaf volatile biosynthetic process"/>
    <property type="evidence" value="ECO:0007669"/>
    <property type="project" value="UniProtKB-ARBA"/>
</dbReference>
<dbReference type="PANTHER" id="PTHR45614">
    <property type="entry name" value="MYB PROTEIN-RELATED"/>
    <property type="match status" value="1"/>
</dbReference>
<keyword evidence="4" id="KW-0238">DNA-binding</keyword>
<comment type="caution">
    <text evidence="10">The sequence shown here is derived from an EMBL/GenBank/DDBJ whole genome shotgun (WGS) entry which is preliminary data.</text>
</comment>
<dbReference type="SUPFAM" id="SSF46689">
    <property type="entry name" value="Homeodomain-like"/>
    <property type="match status" value="1"/>
</dbReference>
<evidence type="ECO:0000259" key="9">
    <source>
        <dbReference type="PROSITE" id="PS51294"/>
    </source>
</evidence>
<dbReference type="OrthoDB" id="2143914at2759"/>
<dbReference type="Pfam" id="PF13921">
    <property type="entry name" value="Myb_DNA-bind_6"/>
    <property type="match status" value="1"/>
</dbReference>
<keyword evidence="5" id="KW-0804">Transcription</keyword>
<reference evidence="11" key="1">
    <citation type="journal article" date="2023" name="Proc. Natl. Acad. Sci. U.S.A.">
        <title>Genomic and structural basis for evolution of tropane alkaloid biosynthesis.</title>
        <authorList>
            <person name="Wanga Y.-J."/>
            <person name="Taina T."/>
            <person name="Yua J.-Y."/>
            <person name="Lia J."/>
            <person name="Xua B."/>
            <person name="Chenc J."/>
            <person name="D'Auriad J.C."/>
            <person name="Huanga J.-P."/>
            <person name="Huanga S.-X."/>
        </authorList>
    </citation>
    <scope>NUCLEOTIDE SEQUENCE [LARGE SCALE GENOMIC DNA]</scope>
    <source>
        <strain evidence="11">cv. KIB-2019</strain>
    </source>
</reference>
<name>A0A9Q1LRG0_9SOLA</name>
<feature type="domain" description="Myb-like" evidence="8">
    <location>
        <begin position="64"/>
        <end position="114"/>
    </location>
</feature>
<dbReference type="Proteomes" id="UP001152561">
    <property type="component" value="Unassembled WGS sequence"/>
</dbReference>
<evidence type="ECO:0000256" key="7">
    <source>
        <dbReference type="SAM" id="MobiDB-lite"/>
    </source>
</evidence>
<dbReference type="FunFam" id="1.10.10.60:FF:000060">
    <property type="entry name" value="MYB transcription factor"/>
    <property type="match status" value="1"/>
</dbReference>
<accession>A0A9Q1LRG0</accession>
<dbReference type="InterPro" id="IPR050560">
    <property type="entry name" value="MYB_TF"/>
</dbReference>
<keyword evidence="3" id="KW-0805">Transcription regulation</keyword>
<comment type="subcellular location">
    <subcellularLocation>
        <location evidence="1">Nucleus</location>
    </subcellularLocation>
</comment>
<dbReference type="InterPro" id="IPR009057">
    <property type="entry name" value="Homeodomain-like_sf"/>
</dbReference>
<dbReference type="CDD" id="cd00167">
    <property type="entry name" value="SANT"/>
    <property type="match status" value="2"/>
</dbReference>
<protein>
    <submittedName>
        <fullName evidence="10">Uncharacterized protein</fullName>
    </submittedName>
</protein>
<dbReference type="GO" id="GO:0000978">
    <property type="term" value="F:RNA polymerase II cis-regulatory region sequence-specific DNA binding"/>
    <property type="evidence" value="ECO:0007669"/>
    <property type="project" value="TreeGrafter"/>
</dbReference>
<dbReference type="PROSITE" id="PS50090">
    <property type="entry name" value="MYB_LIKE"/>
    <property type="match status" value="2"/>
</dbReference>
<sequence length="315" mass="36270">MAEGGGSGDDTRSSCSRGHWRPAEDERLRQLVEQYGPQNWNSIAEKLQGRSGKSCRLRWFNQLDPRINRMPFTEYEEERLVAAHRIHGNKWALISRLFPGRTDNAVKNHWHVLVARKQREQSKICGKRSLYQQQHHDNFLSDSKSPSYGFRRRNYNNNSSNNNNNNSKTPEGNYGSKINFFEFQNPNKDRVFSMFKYSSSSPEFCGRNGSHLFRQSSIDQKSLCQNNLSFSSHGGGANNYERSTTIQNPFSYADKNISDDITGRVVNISDSTFSLGKMLRASIEQQRQQQQKYDEEAREKEDIPFIDFLGVGISS</sequence>
<dbReference type="PROSITE" id="PS51294">
    <property type="entry name" value="HTH_MYB"/>
    <property type="match status" value="2"/>
</dbReference>
<feature type="compositionally biased region" description="Low complexity" evidence="7">
    <location>
        <begin position="155"/>
        <end position="167"/>
    </location>
</feature>
<evidence type="ECO:0000256" key="6">
    <source>
        <dbReference type="ARBA" id="ARBA00023242"/>
    </source>
</evidence>
<dbReference type="EMBL" id="JAJAGQ010000015">
    <property type="protein sequence ID" value="KAJ8541570.1"/>
    <property type="molecule type" value="Genomic_DNA"/>
</dbReference>
<feature type="domain" description="HTH myb-type" evidence="9">
    <location>
        <begin position="68"/>
        <end position="118"/>
    </location>
</feature>
<keyword evidence="11" id="KW-1185">Reference proteome</keyword>
<feature type="domain" description="Myb-like" evidence="8">
    <location>
        <begin position="12"/>
        <end position="63"/>
    </location>
</feature>
<keyword evidence="6" id="KW-0539">Nucleus</keyword>
<feature type="domain" description="HTH myb-type" evidence="9">
    <location>
        <begin position="12"/>
        <end position="67"/>
    </location>
</feature>
<dbReference type="GO" id="GO:0000981">
    <property type="term" value="F:DNA-binding transcription factor activity, RNA polymerase II-specific"/>
    <property type="evidence" value="ECO:0007669"/>
    <property type="project" value="TreeGrafter"/>
</dbReference>
<evidence type="ECO:0000256" key="4">
    <source>
        <dbReference type="ARBA" id="ARBA00023125"/>
    </source>
</evidence>
<dbReference type="PANTHER" id="PTHR45614:SF221">
    <property type="entry name" value="MYB DOMAIN PROTEIN 110"/>
    <property type="match status" value="1"/>
</dbReference>
<organism evidence="10 11">
    <name type="scientific">Anisodus acutangulus</name>
    <dbReference type="NCBI Taxonomy" id="402998"/>
    <lineage>
        <taxon>Eukaryota</taxon>
        <taxon>Viridiplantae</taxon>
        <taxon>Streptophyta</taxon>
        <taxon>Embryophyta</taxon>
        <taxon>Tracheophyta</taxon>
        <taxon>Spermatophyta</taxon>
        <taxon>Magnoliopsida</taxon>
        <taxon>eudicotyledons</taxon>
        <taxon>Gunneridae</taxon>
        <taxon>Pentapetalae</taxon>
        <taxon>asterids</taxon>
        <taxon>lamiids</taxon>
        <taxon>Solanales</taxon>
        <taxon>Solanaceae</taxon>
        <taxon>Solanoideae</taxon>
        <taxon>Hyoscyameae</taxon>
        <taxon>Anisodus</taxon>
    </lineage>
</organism>
<dbReference type="AlphaFoldDB" id="A0A9Q1LRG0"/>
<evidence type="ECO:0000313" key="10">
    <source>
        <dbReference type="EMBL" id="KAJ8541570.1"/>
    </source>
</evidence>
<dbReference type="InterPro" id="IPR001005">
    <property type="entry name" value="SANT/Myb"/>
</dbReference>
<evidence type="ECO:0000256" key="2">
    <source>
        <dbReference type="ARBA" id="ARBA00022737"/>
    </source>
</evidence>
<dbReference type="GO" id="GO:0005634">
    <property type="term" value="C:nucleus"/>
    <property type="evidence" value="ECO:0007669"/>
    <property type="project" value="UniProtKB-SubCell"/>
</dbReference>
<evidence type="ECO:0000256" key="1">
    <source>
        <dbReference type="ARBA" id="ARBA00004123"/>
    </source>
</evidence>
<evidence type="ECO:0000313" key="11">
    <source>
        <dbReference type="Proteomes" id="UP001152561"/>
    </source>
</evidence>
<feature type="region of interest" description="Disordered" evidence="7">
    <location>
        <begin position="1"/>
        <end position="21"/>
    </location>
</feature>
<evidence type="ECO:0000256" key="5">
    <source>
        <dbReference type="ARBA" id="ARBA00023163"/>
    </source>
</evidence>
<keyword evidence="2" id="KW-0677">Repeat</keyword>
<gene>
    <name evidence="10" type="ORF">K7X08_002386</name>
</gene>
<dbReference type="Gene3D" id="1.10.10.60">
    <property type="entry name" value="Homeodomain-like"/>
    <property type="match status" value="2"/>
</dbReference>
<feature type="region of interest" description="Disordered" evidence="7">
    <location>
        <begin position="136"/>
        <end position="173"/>
    </location>
</feature>
<dbReference type="SMART" id="SM00717">
    <property type="entry name" value="SANT"/>
    <property type="match status" value="2"/>
</dbReference>
<dbReference type="InterPro" id="IPR017930">
    <property type="entry name" value="Myb_dom"/>
</dbReference>
<evidence type="ECO:0000259" key="8">
    <source>
        <dbReference type="PROSITE" id="PS50090"/>
    </source>
</evidence>
<proteinExistence type="predicted"/>